<dbReference type="InterPro" id="IPR000878">
    <property type="entry name" value="4pyrrol_Mease"/>
</dbReference>
<accession>A0ABS2PA71</accession>
<dbReference type="Pfam" id="PF00590">
    <property type="entry name" value="TP_methylase"/>
    <property type="match status" value="1"/>
</dbReference>
<sequence>MNNGQVYFIGAGPGDEGLITEKGIRALVRADAVLYDRLVNPKLLLHARPTAEFIYVGKFPKHHTLRQELIQEEIIRYAKNGQTVVRLKGGDPGVFGRVGEETQALDKAGIAYDLVPGITAGIAAPLYAGVPVTHRDYGASFAIAAGHRKKETEGELDWQSLAGIETIAFYMGVNNLQQITDQLLAHGRSHDEPALIIEWGTTGRQRTVQASLATLALTAKEASISNPAITLVGRVNHVYETKSWWERKSGFGQSYIVAYDEHYNEGIQQELQETGANVLVYPHVTSIAKPSPTNYWHDVTSICFEDAQAVRHWIVWLRECNVDIRQLRAELIVRTELAAKQLEQFGLSSMQDDTREAEVSLSGLPGTEQIGTTTHTYHPMSHDCLAKQFGSGERQTVHFPTVASVSFFMDSLRQGGIEWVADYIDAICKDREVEPVVKPYFAIKEEEHESDLVRRSWQSGESRDRTVRAVYS</sequence>
<keyword evidence="9" id="KW-1185">Reference proteome</keyword>
<evidence type="ECO:0000256" key="2">
    <source>
        <dbReference type="ARBA" id="ARBA00022603"/>
    </source>
</evidence>
<gene>
    <name evidence="8" type="ORF">JOD17_001410</name>
</gene>
<dbReference type="Gene3D" id="3.30.950.10">
    <property type="entry name" value="Methyltransferase, Cobalt-precorrin-4 Transmethylase, Domain 2"/>
    <property type="match status" value="1"/>
</dbReference>
<evidence type="ECO:0000256" key="3">
    <source>
        <dbReference type="ARBA" id="ARBA00022679"/>
    </source>
</evidence>
<keyword evidence="5" id="KW-0627">Porphyrin biosynthesis</keyword>
<dbReference type="GO" id="GO:0004852">
    <property type="term" value="F:uroporphyrinogen-III synthase activity"/>
    <property type="evidence" value="ECO:0007669"/>
    <property type="project" value="UniProtKB-EC"/>
</dbReference>
<keyword evidence="8" id="KW-0456">Lyase</keyword>
<comment type="caution">
    <text evidence="8">The sequence shown here is derived from an EMBL/GenBank/DDBJ whole genome shotgun (WGS) entry which is preliminary data.</text>
</comment>
<dbReference type="PANTHER" id="PTHR45790">
    <property type="entry name" value="SIROHEME SYNTHASE-RELATED"/>
    <property type="match status" value="1"/>
</dbReference>
<dbReference type="InterPro" id="IPR014776">
    <property type="entry name" value="4pyrrole_Mease_sub2"/>
</dbReference>
<protein>
    <recommendedName>
        <fullName evidence="1">uroporphyrinogen-III C-methyltransferase</fullName>
        <ecNumber evidence="1">2.1.1.107</ecNumber>
    </recommendedName>
</protein>
<organism evidence="8 9">
    <name type="scientific">Geomicrobium sediminis</name>
    <dbReference type="NCBI Taxonomy" id="1347788"/>
    <lineage>
        <taxon>Bacteria</taxon>
        <taxon>Bacillati</taxon>
        <taxon>Bacillota</taxon>
        <taxon>Bacilli</taxon>
        <taxon>Bacillales</taxon>
        <taxon>Geomicrobium</taxon>
    </lineage>
</organism>
<dbReference type="PANTHER" id="PTHR45790:SF3">
    <property type="entry name" value="S-ADENOSYL-L-METHIONINE-DEPENDENT UROPORPHYRINOGEN III METHYLTRANSFERASE, CHLOROPLASTIC"/>
    <property type="match status" value="1"/>
</dbReference>
<evidence type="ECO:0000256" key="6">
    <source>
        <dbReference type="RuleBase" id="RU003960"/>
    </source>
</evidence>
<evidence type="ECO:0000313" key="8">
    <source>
        <dbReference type="EMBL" id="MBM7632317.1"/>
    </source>
</evidence>
<dbReference type="PROSITE" id="PS00840">
    <property type="entry name" value="SUMT_2"/>
    <property type="match status" value="1"/>
</dbReference>
<dbReference type="EMBL" id="JAFBEC010000003">
    <property type="protein sequence ID" value="MBM7632317.1"/>
    <property type="molecule type" value="Genomic_DNA"/>
</dbReference>
<keyword evidence="4" id="KW-0949">S-adenosyl-L-methionine</keyword>
<dbReference type="InterPro" id="IPR003043">
    <property type="entry name" value="Uropor_MeTrfase_CS"/>
</dbReference>
<dbReference type="RefSeq" id="WP_204696476.1">
    <property type="nucleotide sequence ID" value="NZ_JAFBEC010000003.1"/>
</dbReference>
<evidence type="ECO:0000313" key="9">
    <source>
        <dbReference type="Proteomes" id="UP000741863"/>
    </source>
</evidence>
<comment type="similarity">
    <text evidence="6">Belongs to the precorrin methyltransferase family.</text>
</comment>
<dbReference type="Gene3D" id="3.40.1010.10">
    <property type="entry name" value="Cobalt-precorrin-4 Transmethylase, Domain 1"/>
    <property type="match status" value="1"/>
</dbReference>
<dbReference type="InterPro" id="IPR050161">
    <property type="entry name" value="Siro_Cobalamin_biosynth"/>
</dbReference>
<evidence type="ECO:0000256" key="1">
    <source>
        <dbReference type="ARBA" id="ARBA00012162"/>
    </source>
</evidence>
<reference evidence="8 9" key="1">
    <citation type="submission" date="2021-01" db="EMBL/GenBank/DDBJ databases">
        <title>Genomic Encyclopedia of Type Strains, Phase IV (KMG-IV): sequencing the most valuable type-strain genomes for metagenomic binning, comparative biology and taxonomic classification.</title>
        <authorList>
            <person name="Goeker M."/>
        </authorList>
    </citation>
    <scope>NUCLEOTIDE SEQUENCE [LARGE SCALE GENOMIC DNA]</scope>
    <source>
        <strain evidence="8 9">DSM 25540</strain>
    </source>
</reference>
<dbReference type="InterPro" id="IPR035996">
    <property type="entry name" value="4pyrrol_Methylase_sf"/>
</dbReference>
<proteinExistence type="inferred from homology"/>
<dbReference type="CDD" id="cd11642">
    <property type="entry name" value="SUMT"/>
    <property type="match status" value="1"/>
</dbReference>
<keyword evidence="3 6" id="KW-0808">Transferase</keyword>
<evidence type="ECO:0000256" key="4">
    <source>
        <dbReference type="ARBA" id="ARBA00022691"/>
    </source>
</evidence>
<dbReference type="Proteomes" id="UP000741863">
    <property type="component" value="Unassembled WGS sequence"/>
</dbReference>
<keyword evidence="2 6" id="KW-0489">Methyltransferase</keyword>
<dbReference type="GO" id="GO:0004851">
    <property type="term" value="F:uroporphyrin-III C-methyltransferase activity"/>
    <property type="evidence" value="ECO:0007669"/>
    <property type="project" value="UniProtKB-EC"/>
</dbReference>
<dbReference type="NCBIfam" id="TIGR01469">
    <property type="entry name" value="cobA_cysG_Cterm"/>
    <property type="match status" value="1"/>
</dbReference>
<evidence type="ECO:0000259" key="7">
    <source>
        <dbReference type="Pfam" id="PF00590"/>
    </source>
</evidence>
<dbReference type="NCBIfam" id="NF004790">
    <property type="entry name" value="PRK06136.1"/>
    <property type="match status" value="1"/>
</dbReference>
<feature type="domain" description="Tetrapyrrole methylase" evidence="7">
    <location>
        <begin position="6"/>
        <end position="215"/>
    </location>
</feature>
<dbReference type="InterPro" id="IPR014777">
    <property type="entry name" value="4pyrrole_Mease_sub1"/>
</dbReference>
<dbReference type="GO" id="GO:0032259">
    <property type="term" value="P:methylation"/>
    <property type="evidence" value="ECO:0007669"/>
    <property type="project" value="UniProtKB-KW"/>
</dbReference>
<evidence type="ECO:0000256" key="5">
    <source>
        <dbReference type="ARBA" id="ARBA00023244"/>
    </source>
</evidence>
<dbReference type="EC" id="2.1.1.107" evidence="1"/>
<dbReference type="SUPFAM" id="SSF53790">
    <property type="entry name" value="Tetrapyrrole methylase"/>
    <property type="match status" value="1"/>
</dbReference>
<name>A0ABS2PA71_9BACL</name>
<dbReference type="InterPro" id="IPR006366">
    <property type="entry name" value="CobA/CysG_C"/>
</dbReference>